<organism evidence="2 3">
    <name type="scientific">Agromyces humatus</name>
    <dbReference type="NCBI Taxonomy" id="279573"/>
    <lineage>
        <taxon>Bacteria</taxon>
        <taxon>Bacillati</taxon>
        <taxon>Actinomycetota</taxon>
        <taxon>Actinomycetes</taxon>
        <taxon>Micrococcales</taxon>
        <taxon>Microbacteriaceae</taxon>
        <taxon>Agromyces</taxon>
    </lineage>
</organism>
<dbReference type="EMBL" id="BAAANH010000001">
    <property type="protein sequence ID" value="GAA1752424.1"/>
    <property type="molecule type" value="Genomic_DNA"/>
</dbReference>
<feature type="transmembrane region" description="Helical" evidence="1">
    <location>
        <begin position="21"/>
        <end position="42"/>
    </location>
</feature>
<proteinExistence type="predicted"/>
<evidence type="ECO:0000256" key="1">
    <source>
        <dbReference type="SAM" id="Phobius"/>
    </source>
</evidence>
<keyword evidence="1" id="KW-1133">Transmembrane helix</keyword>
<evidence type="ECO:0000313" key="3">
    <source>
        <dbReference type="Proteomes" id="UP001500506"/>
    </source>
</evidence>
<keyword evidence="3" id="KW-1185">Reference proteome</keyword>
<sequence>MLPQIGASAAEIEERPVRLRAVDVVDVFVYLVVLGLFTQFLPNVITESFVVSLLTAVLFKLALEVIAVLKTRILDRVRASRTPARKTLNAALLLLLGAGSKFLILWITDLVFGDAVQLGGFFSVTLLIIVLMVARLGVRLLVDRARPRDGSA</sequence>
<gene>
    <name evidence="2" type="ORF">GCM10009747_07600</name>
</gene>
<protein>
    <submittedName>
        <fullName evidence="2">Uncharacterized protein</fullName>
    </submittedName>
</protein>
<name>A0ABN2KBK3_9MICO</name>
<dbReference type="RefSeq" id="WP_232498486.1">
    <property type="nucleotide sequence ID" value="NZ_BAAANH010000001.1"/>
</dbReference>
<accession>A0ABN2KBK3</accession>
<reference evidence="2 3" key="1">
    <citation type="journal article" date="2019" name="Int. J. Syst. Evol. Microbiol.">
        <title>The Global Catalogue of Microorganisms (GCM) 10K type strain sequencing project: providing services to taxonomists for standard genome sequencing and annotation.</title>
        <authorList>
            <consortium name="The Broad Institute Genomics Platform"/>
            <consortium name="The Broad Institute Genome Sequencing Center for Infectious Disease"/>
            <person name="Wu L."/>
            <person name="Ma J."/>
        </authorList>
    </citation>
    <scope>NUCLEOTIDE SEQUENCE [LARGE SCALE GENOMIC DNA]</scope>
    <source>
        <strain evidence="2 3">JCM 14319</strain>
    </source>
</reference>
<feature type="transmembrane region" description="Helical" evidence="1">
    <location>
        <begin position="118"/>
        <end position="138"/>
    </location>
</feature>
<keyword evidence="1" id="KW-0812">Transmembrane</keyword>
<feature type="transmembrane region" description="Helical" evidence="1">
    <location>
        <begin position="48"/>
        <end position="69"/>
    </location>
</feature>
<dbReference type="Proteomes" id="UP001500506">
    <property type="component" value="Unassembled WGS sequence"/>
</dbReference>
<evidence type="ECO:0000313" key="2">
    <source>
        <dbReference type="EMBL" id="GAA1752424.1"/>
    </source>
</evidence>
<comment type="caution">
    <text evidence="2">The sequence shown here is derived from an EMBL/GenBank/DDBJ whole genome shotgun (WGS) entry which is preliminary data.</text>
</comment>
<keyword evidence="1" id="KW-0472">Membrane</keyword>
<feature type="transmembrane region" description="Helical" evidence="1">
    <location>
        <begin position="90"/>
        <end position="112"/>
    </location>
</feature>